<feature type="region of interest" description="Disordered" evidence="1">
    <location>
        <begin position="59"/>
        <end position="79"/>
    </location>
</feature>
<evidence type="ECO:0000313" key="2">
    <source>
        <dbReference type="EMBL" id="GFO25178.1"/>
    </source>
</evidence>
<sequence>MRRKKYEELEMEENEEKKKDKRYDDDDDDGISSGVRLNKTQGSGLKLARISARLSALSPIHPPTHSYKLNSHGNLQKLR</sequence>
<name>A0AAV4BZX2_9GAST</name>
<gene>
    <name evidence="2" type="ORF">PoB_005168300</name>
</gene>
<comment type="caution">
    <text evidence="2">The sequence shown here is derived from an EMBL/GenBank/DDBJ whole genome shotgun (WGS) entry which is preliminary data.</text>
</comment>
<reference evidence="2 3" key="1">
    <citation type="journal article" date="2021" name="Elife">
        <title>Chloroplast acquisition without the gene transfer in kleptoplastic sea slugs, Plakobranchus ocellatus.</title>
        <authorList>
            <person name="Maeda T."/>
            <person name="Takahashi S."/>
            <person name="Yoshida T."/>
            <person name="Shimamura S."/>
            <person name="Takaki Y."/>
            <person name="Nagai Y."/>
            <person name="Toyoda A."/>
            <person name="Suzuki Y."/>
            <person name="Arimoto A."/>
            <person name="Ishii H."/>
            <person name="Satoh N."/>
            <person name="Nishiyama T."/>
            <person name="Hasebe M."/>
            <person name="Maruyama T."/>
            <person name="Minagawa J."/>
            <person name="Obokata J."/>
            <person name="Shigenobu S."/>
        </authorList>
    </citation>
    <scope>NUCLEOTIDE SEQUENCE [LARGE SCALE GENOMIC DNA]</scope>
</reference>
<feature type="compositionally biased region" description="Polar residues" evidence="1">
    <location>
        <begin position="67"/>
        <end position="79"/>
    </location>
</feature>
<protein>
    <submittedName>
        <fullName evidence="2">Uncharacterized protein</fullName>
    </submittedName>
</protein>
<dbReference type="AlphaFoldDB" id="A0AAV4BZX2"/>
<keyword evidence="3" id="KW-1185">Reference proteome</keyword>
<dbReference type="EMBL" id="BLXT01005731">
    <property type="protein sequence ID" value="GFO25178.1"/>
    <property type="molecule type" value="Genomic_DNA"/>
</dbReference>
<evidence type="ECO:0000313" key="3">
    <source>
        <dbReference type="Proteomes" id="UP000735302"/>
    </source>
</evidence>
<organism evidence="2 3">
    <name type="scientific">Plakobranchus ocellatus</name>
    <dbReference type="NCBI Taxonomy" id="259542"/>
    <lineage>
        <taxon>Eukaryota</taxon>
        <taxon>Metazoa</taxon>
        <taxon>Spiralia</taxon>
        <taxon>Lophotrochozoa</taxon>
        <taxon>Mollusca</taxon>
        <taxon>Gastropoda</taxon>
        <taxon>Heterobranchia</taxon>
        <taxon>Euthyneura</taxon>
        <taxon>Panpulmonata</taxon>
        <taxon>Sacoglossa</taxon>
        <taxon>Placobranchoidea</taxon>
        <taxon>Plakobranchidae</taxon>
        <taxon>Plakobranchus</taxon>
    </lineage>
</organism>
<evidence type="ECO:0000256" key="1">
    <source>
        <dbReference type="SAM" id="MobiDB-lite"/>
    </source>
</evidence>
<feature type="compositionally biased region" description="Basic and acidic residues" evidence="1">
    <location>
        <begin position="15"/>
        <end position="24"/>
    </location>
</feature>
<proteinExistence type="predicted"/>
<accession>A0AAV4BZX2</accession>
<dbReference type="Proteomes" id="UP000735302">
    <property type="component" value="Unassembled WGS sequence"/>
</dbReference>
<feature type="region of interest" description="Disordered" evidence="1">
    <location>
        <begin position="1"/>
        <end position="38"/>
    </location>
</feature>